<accession>I1YK34</accession>
<dbReference type="HOGENOM" id="CLU_3345787_0_0_6"/>
<name>I1YK34_METFJ</name>
<gene>
    <name evidence="1" type="ordered locus">Q7C_2141</name>
</gene>
<evidence type="ECO:0000313" key="2">
    <source>
        <dbReference type="Proteomes" id="UP000009145"/>
    </source>
</evidence>
<protein>
    <submittedName>
        <fullName evidence="1">Uncharacterized protein</fullName>
    </submittedName>
</protein>
<dbReference type="EMBL" id="CP003380">
    <property type="protein sequence ID" value="AFJ03277.1"/>
    <property type="molecule type" value="Genomic_DNA"/>
</dbReference>
<reference evidence="1 2" key="1">
    <citation type="journal article" date="2012" name="J. Bacteriol.">
        <title>Complete genome sequences of Methylophaga sp. strain JAM1 and Methylophaga sp. strain JAM7.</title>
        <authorList>
            <person name="Villeneuve C."/>
            <person name="Martineau C."/>
            <person name="Mauffrey F."/>
            <person name="Villemur R."/>
        </authorList>
    </citation>
    <scope>NUCLEOTIDE SEQUENCE [LARGE SCALE GENOMIC DNA]</scope>
    <source>
        <strain evidence="1 2">JAM7</strain>
    </source>
</reference>
<keyword evidence="2" id="KW-1185">Reference proteome</keyword>
<organism evidence="1 2">
    <name type="scientific">Methylophaga frappieri (strain ATCC BAA-2434 / DSM 25690 / JAM7)</name>
    <dbReference type="NCBI Taxonomy" id="754477"/>
    <lineage>
        <taxon>Bacteria</taxon>
        <taxon>Pseudomonadati</taxon>
        <taxon>Pseudomonadota</taxon>
        <taxon>Gammaproteobacteria</taxon>
        <taxon>Thiotrichales</taxon>
        <taxon>Piscirickettsiaceae</taxon>
        <taxon>Methylophaga</taxon>
    </lineage>
</organism>
<evidence type="ECO:0000313" key="1">
    <source>
        <dbReference type="EMBL" id="AFJ03277.1"/>
    </source>
</evidence>
<proteinExistence type="predicted"/>
<dbReference type="AlphaFoldDB" id="I1YK34"/>
<sequence length="37" mass="4062">MIAPFAVTLSHRSWGLKKFFQAKTDFFITAKKSGGSG</sequence>
<dbReference type="Proteomes" id="UP000009145">
    <property type="component" value="Chromosome"/>
</dbReference>
<dbReference type="PATRIC" id="fig|754477.3.peg.2106"/>
<dbReference type="KEGG" id="mec:Q7C_2141"/>